<dbReference type="Gene3D" id="3.40.30.10">
    <property type="entry name" value="Glutaredoxin"/>
    <property type="match status" value="1"/>
</dbReference>
<dbReference type="SUPFAM" id="SSF47616">
    <property type="entry name" value="GST C-terminal domain-like"/>
    <property type="match status" value="1"/>
</dbReference>
<feature type="domain" description="GST C-terminal" evidence="2">
    <location>
        <begin position="87"/>
        <end position="211"/>
    </location>
</feature>
<dbReference type="PROSITE" id="PS50404">
    <property type="entry name" value="GST_NTER"/>
    <property type="match status" value="1"/>
</dbReference>
<comment type="caution">
    <text evidence="3">The sequence shown here is derived from an EMBL/GenBank/DDBJ whole genome shotgun (WGS) entry which is preliminary data.</text>
</comment>
<evidence type="ECO:0000259" key="2">
    <source>
        <dbReference type="PROSITE" id="PS50405"/>
    </source>
</evidence>
<dbReference type="PANTHER" id="PTHR44051">
    <property type="entry name" value="GLUTATHIONE S-TRANSFERASE-RELATED"/>
    <property type="match status" value="1"/>
</dbReference>
<dbReference type="SFLD" id="SFLDG00358">
    <property type="entry name" value="Main_(cytGST)"/>
    <property type="match status" value="1"/>
</dbReference>
<gene>
    <name evidence="3" type="ORF">QE424_002349</name>
</gene>
<dbReference type="InterPro" id="IPR004046">
    <property type="entry name" value="GST_C"/>
</dbReference>
<protein>
    <submittedName>
        <fullName evidence="3">Glutathione S-transferase</fullName>
        <ecNumber evidence="3">2.5.1.18</ecNumber>
    </submittedName>
</protein>
<dbReference type="RefSeq" id="WP_307107203.1">
    <property type="nucleotide sequence ID" value="NZ_JAUTAS010000001.1"/>
</dbReference>
<dbReference type="InterPro" id="IPR010987">
    <property type="entry name" value="Glutathione-S-Trfase_C-like"/>
</dbReference>
<dbReference type="CDD" id="cd00299">
    <property type="entry name" value="GST_C_family"/>
    <property type="match status" value="1"/>
</dbReference>
<dbReference type="Gene3D" id="1.20.1050.10">
    <property type="match status" value="1"/>
</dbReference>
<dbReference type="EMBL" id="JAUTAS010000001">
    <property type="protein sequence ID" value="MDQ1109190.1"/>
    <property type="molecule type" value="Genomic_DNA"/>
</dbReference>
<dbReference type="SFLD" id="SFLDS00019">
    <property type="entry name" value="Glutathione_Transferase_(cytos"/>
    <property type="match status" value="1"/>
</dbReference>
<dbReference type="InterPro" id="IPR040079">
    <property type="entry name" value="Glutathione_S-Trfase"/>
</dbReference>
<sequence length="227" mass="24703">MALPILHAHPLSSCCQKVLIAARVLGVALDERMVNLGDPADRAMLHAISPAAKMPVLVDQGRAVAETSIIIEYLQQHLATGARLIPADADAALAVRFWDRFSDFYVMTPMQALTAEQLKPESGRSEEAAQTARSRLLESYAAMNRQLEGRTWLAGEGFSMADCAAAPALFYAVAYVPVPGTEVHLLAYFERLMAHPAVAAVVDAARPWFKYFPGRAGLSARYYTPEA</sequence>
<dbReference type="Proteomes" id="UP001226084">
    <property type="component" value="Unassembled WGS sequence"/>
</dbReference>
<dbReference type="Pfam" id="PF13417">
    <property type="entry name" value="GST_N_3"/>
    <property type="match status" value="1"/>
</dbReference>
<proteinExistence type="predicted"/>
<dbReference type="AlphaFoldDB" id="A0AAP5EAU9"/>
<dbReference type="PANTHER" id="PTHR44051:SF8">
    <property type="entry name" value="GLUTATHIONE S-TRANSFERASE GSTA"/>
    <property type="match status" value="1"/>
</dbReference>
<dbReference type="SUPFAM" id="SSF52833">
    <property type="entry name" value="Thioredoxin-like"/>
    <property type="match status" value="1"/>
</dbReference>
<evidence type="ECO:0000313" key="3">
    <source>
        <dbReference type="EMBL" id="MDQ1109190.1"/>
    </source>
</evidence>
<dbReference type="Pfam" id="PF00043">
    <property type="entry name" value="GST_C"/>
    <property type="match status" value="1"/>
</dbReference>
<evidence type="ECO:0000259" key="1">
    <source>
        <dbReference type="PROSITE" id="PS50404"/>
    </source>
</evidence>
<dbReference type="InterPro" id="IPR004045">
    <property type="entry name" value="Glutathione_S-Trfase_N"/>
</dbReference>
<feature type="domain" description="GST N-terminal" evidence="1">
    <location>
        <begin position="2"/>
        <end position="82"/>
    </location>
</feature>
<name>A0AAP5EAU9_9GAMM</name>
<dbReference type="InterPro" id="IPR036249">
    <property type="entry name" value="Thioredoxin-like_sf"/>
</dbReference>
<dbReference type="InterPro" id="IPR036282">
    <property type="entry name" value="Glutathione-S-Trfase_C_sf"/>
</dbReference>
<dbReference type="EC" id="2.5.1.18" evidence="3"/>
<keyword evidence="3" id="KW-0808">Transferase</keyword>
<evidence type="ECO:0000313" key="4">
    <source>
        <dbReference type="Proteomes" id="UP001226084"/>
    </source>
</evidence>
<organism evidence="3 4">
    <name type="scientific">Stenotrophomonas rhizophila</name>
    <dbReference type="NCBI Taxonomy" id="216778"/>
    <lineage>
        <taxon>Bacteria</taxon>
        <taxon>Pseudomonadati</taxon>
        <taxon>Pseudomonadota</taxon>
        <taxon>Gammaproteobacteria</taxon>
        <taxon>Lysobacterales</taxon>
        <taxon>Lysobacteraceae</taxon>
        <taxon>Stenotrophomonas</taxon>
    </lineage>
</organism>
<dbReference type="GO" id="GO:0004364">
    <property type="term" value="F:glutathione transferase activity"/>
    <property type="evidence" value="ECO:0007669"/>
    <property type="project" value="UniProtKB-EC"/>
</dbReference>
<dbReference type="PROSITE" id="PS50405">
    <property type="entry name" value="GST_CTER"/>
    <property type="match status" value="1"/>
</dbReference>
<accession>A0AAP5EAU9</accession>
<dbReference type="CDD" id="cd00570">
    <property type="entry name" value="GST_N_family"/>
    <property type="match status" value="1"/>
</dbReference>
<reference evidence="3" key="1">
    <citation type="submission" date="2023-07" db="EMBL/GenBank/DDBJ databases">
        <title>Functional and genomic diversity of the sorghum phyllosphere microbiome.</title>
        <authorList>
            <person name="Shade A."/>
        </authorList>
    </citation>
    <scope>NUCLEOTIDE SEQUENCE</scope>
    <source>
        <strain evidence="3">SORGH_AS_0457</strain>
    </source>
</reference>